<dbReference type="RefSeq" id="WP_027305927.1">
    <property type="nucleotide sequence ID" value="NZ_CP020867.1"/>
</dbReference>
<name>A0A1W6BYI2_9BACT</name>
<dbReference type="KEGG" id="ccun:CCUN_1538"/>
<dbReference type="KEGG" id="ccun:CCUN_1576"/>
<dbReference type="EMBL" id="CP020867">
    <property type="protein sequence ID" value="ARJ57121.1"/>
    <property type="molecule type" value="Genomic_DNA"/>
</dbReference>
<proteinExistence type="predicted"/>
<dbReference type="Proteomes" id="UP000192902">
    <property type="component" value="Chromosome"/>
</dbReference>
<evidence type="ECO:0000313" key="3">
    <source>
        <dbReference type="Proteomes" id="UP000192902"/>
    </source>
</evidence>
<gene>
    <name evidence="1" type="ORF">CCUN_1538</name>
    <name evidence="2" type="ORF">CCUN_1576</name>
</gene>
<evidence type="ECO:0000313" key="1">
    <source>
        <dbReference type="EMBL" id="ARJ57121.1"/>
    </source>
</evidence>
<dbReference type="STRING" id="1121267.CCUN_1538"/>
<evidence type="ECO:0000313" key="2">
    <source>
        <dbReference type="EMBL" id="ARJ57159.1"/>
    </source>
</evidence>
<dbReference type="EMBL" id="CP020867">
    <property type="protein sequence ID" value="ARJ57159.1"/>
    <property type="molecule type" value="Genomic_DNA"/>
</dbReference>
<accession>A0A1W6BYI2</accession>
<organism evidence="2 3">
    <name type="scientific">Campylobacter cuniculorum DSM 23162 = LMG 24588</name>
    <dbReference type="NCBI Taxonomy" id="1121267"/>
    <lineage>
        <taxon>Bacteria</taxon>
        <taxon>Pseudomonadati</taxon>
        <taxon>Campylobacterota</taxon>
        <taxon>Epsilonproteobacteria</taxon>
        <taxon>Campylobacterales</taxon>
        <taxon>Campylobacteraceae</taxon>
        <taxon>Campylobacter</taxon>
    </lineage>
</organism>
<dbReference type="AlphaFoldDB" id="A0A1W6BYI2"/>
<protein>
    <submittedName>
        <fullName evidence="2">Uncharacterized protein</fullName>
    </submittedName>
</protein>
<reference evidence="2 3" key="1">
    <citation type="submission" date="2017-04" db="EMBL/GenBank/DDBJ databases">
        <title>Complete genome sequence of the Campylobacter cuniculorum type strain LMG24588.</title>
        <authorList>
            <person name="Miller W.G."/>
            <person name="Yee E."/>
            <person name="Revez J."/>
            <person name="Bono J.L."/>
            <person name="Rossi M."/>
        </authorList>
    </citation>
    <scope>NUCLEOTIDE SEQUENCE [LARGE SCALE GENOMIC DNA]</scope>
    <source>
        <strain evidence="2 3">LMG 24588</strain>
    </source>
</reference>
<sequence>MRDFINVKLHIDDVYNLFADRVIYNLGDTPEADLYIKMYEEAIDEGVFDEQELRVNVIVDNDIHNYTQILYKKDLGEEFFNKLCGFYKEGKKEIDVNEDLKDLDLEDLERKGMGNWFYAESFYIEQINEDLEMILIRCYFN</sequence>